<proteinExistence type="predicted"/>
<accession>A0AC58P8A2</accession>
<keyword evidence="1" id="KW-1185">Reference proteome</keyword>
<organism evidence="1 2">
    <name type="scientific">Camelus bactrianus</name>
    <name type="common">Bactrian camel</name>
    <dbReference type="NCBI Taxonomy" id="9837"/>
    <lineage>
        <taxon>Eukaryota</taxon>
        <taxon>Metazoa</taxon>
        <taxon>Chordata</taxon>
        <taxon>Craniata</taxon>
        <taxon>Vertebrata</taxon>
        <taxon>Euteleostomi</taxon>
        <taxon>Mammalia</taxon>
        <taxon>Eutheria</taxon>
        <taxon>Laurasiatheria</taxon>
        <taxon>Artiodactyla</taxon>
        <taxon>Tylopoda</taxon>
        <taxon>Camelidae</taxon>
        <taxon>Camelus</taxon>
    </lineage>
</organism>
<name>A0AC58P8A2_CAMBA</name>
<gene>
    <name evidence="2" type="primary">LOC105062017</name>
</gene>
<evidence type="ECO:0000313" key="2">
    <source>
        <dbReference type="RefSeq" id="XP_074206244.1"/>
    </source>
</evidence>
<sequence length="231" mass="25251">MPSYTTLPSASLSFLPEEPGTQEPAVEDALRRGQNAVWARDRFSQASPRRRVRRTTLPRIRGFSRGLHFPEGLATVPAPLPRTCVGRRAFAAGVRGVPASGPTRHHPGRGPSRGCCPARAVPEPPACGPWKPRSPGEMSVTFEDVAVLFTRDEWRKLGPSQRSLYQDVMLENYSNLLSLGLPFSKPKVISLLQQGEDPWKVERDSPGGASLGLSQVLLQALDIVQEKGIVN</sequence>
<evidence type="ECO:0000313" key="1">
    <source>
        <dbReference type="Proteomes" id="UP001732780"/>
    </source>
</evidence>
<dbReference type="RefSeq" id="XP_074206244.1">
    <property type="nucleotide sequence ID" value="XM_074350143.1"/>
</dbReference>
<dbReference type="Proteomes" id="UP001732780">
    <property type="component" value="Chromosome 22"/>
</dbReference>
<reference evidence="2" key="1">
    <citation type="submission" date="2025-08" db="UniProtKB">
        <authorList>
            <consortium name="RefSeq"/>
        </authorList>
    </citation>
    <scope>IDENTIFICATION</scope>
    <source>
        <tissue evidence="2">Blood</tissue>
    </source>
</reference>
<protein>
    <submittedName>
        <fullName evidence="2">Uncharacterized protein LOC105062017 isoform X2</fullName>
    </submittedName>
</protein>